<dbReference type="VEuPathDB" id="FungiDB:FOXG_18261"/>
<accession>A0A0J9UE13</accession>
<dbReference type="AlphaFoldDB" id="A0A0J9UE13"/>
<dbReference type="KEGG" id="fox:FOXG_18261"/>
<evidence type="ECO:0008006" key="4">
    <source>
        <dbReference type="Google" id="ProtNLM"/>
    </source>
</evidence>
<dbReference type="RefSeq" id="XP_018235669.1">
    <property type="nucleotide sequence ID" value="XM_018398324.1"/>
</dbReference>
<dbReference type="EMBL" id="DS231697">
    <property type="protein sequence ID" value="KNA97623.1"/>
    <property type="molecule type" value="Genomic_DNA"/>
</dbReference>
<sequence length="109" mass="13012">MLFSRAFLFLAHVYTYRFLTRFEEECSNTDRTHDDEITVCLSYQRCFEEFMAYHACHFNRSNRWWRWVTSVKVVVLGIGWVGKDYDLGGVKAVMMMTSREQASQLYSHC</sequence>
<reference evidence="2" key="2">
    <citation type="journal article" date="2010" name="Nature">
        <title>Comparative genomics reveals mobile pathogenicity chromosomes in Fusarium.</title>
        <authorList>
            <person name="Ma L.J."/>
            <person name="van der Does H.C."/>
            <person name="Borkovich K.A."/>
            <person name="Coleman J.J."/>
            <person name="Daboussi M.J."/>
            <person name="Di Pietro A."/>
            <person name="Dufresne M."/>
            <person name="Freitag M."/>
            <person name="Grabherr M."/>
            <person name="Henrissat B."/>
            <person name="Houterman P.M."/>
            <person name="Kang S."/>
            <person name="Shim W.B."/>
            <person name="Woloshuk C."/>
            <person name="Xie X."/>
            <person name="Xu J.R."/>
            <person name="Antoniw J."/>
            <person name="Baker S.E."/>
            <person name="Bluhm B.H."/>
            <person name="Breakspear A."/>
            <person name="Brown D.W."/>
            <person name="Butchko R.A."/>
            <person name="Chapman S."/>
            <person name="Coulson R."/>
            <person name="Coutinho P.M."/>
            <person name="Danchin E.G."/>
            <person name="Diener A."/>
            <person name="Gale L.R."/>
            <person name="Gardiner D.M."/>
            <person name="Goff S."/>
            <person name="Hammond-Kosack K.E."/>
            <person name="Hilburn K."/>
            <person name="Hua-Van A."/>
            <person name="Jonkers W."/>
            <person name="Kazan K."/>
            <person name="Kodira C.D."/>
            <person name="Koehrsen M."/>
            <person name="Kumar L."/>
            <person name="Lee Y.H."/>
            <person name="Li L."/>
            <person name="Manners J.M."/>
            <person name="Miranda-Saavedra D."/>
            <person name="Mukherjee M."/>
            <person name="Park G."/>
            <person name="Park J."/>
            <person name="Park S.Y."/>
            <person name="Proctor R.H."/>
            <person name="Regev A."/>
            <person name="Ruiz-Roldan M.C."/>
            <person name="Sain D."/>
            <person name="Sakthikumar S."/>
            <person name="Sykes S."/>
            <person name="Schwartz D.C."/>
            <person name="Turgeon B.G."/>
            <person name="Wapinski I."/>
            <person name="Yoder O."/>
            <person name="Young S."/>
            <person name="Zeng Q."/>
            <person name="Zhou S."/>
            <person name="Galagan J."/>
            <person name="Cuomo C.A."/>
            <person name="Kistler H.C."/>
            <person name="Rep M."/>
        </authorList>
    </citation>
    <scope>NUCLEOTIDE SEQUENCE [LARGE SCALE GENOMIC DNA]</scope>
    <source>
        <strain evidence="2">4287</strain>
    </source>
</reference>
<dbReference type="Proteomes" id="UP000009097">
    <property type="component" value="Unassembled WGS sequence"/>
</dbReference>
<keyword evidence="1" id="KW-0732">Signal</keyword>
<evidence type="ECO:0000313" key="3">
    <source>
        <dbReference type="Proteomes" id="UP000009097"/>
    </source>
</evidence>
<dbReference type="GeneID" id="28958967"/>
<proteinExistence type="predicted"/>
<feature type="signal peptide" evidence="1">
    <location>
        <begin position="1"/>
        <end position="15"/>
    </location>
</feature>
<gene>
    <name evidence="2" type="ORF">FOXG_18261</name>
</gene>
<evidence type="ECO:0000256" key="1">
    <source>
        <dbReference type="SAM" id="SignalP"/>
    </source>
</evidence>
<feature type="chain" id="PRO_5012723445" description="D-isomer specific 2-hydroxyacid dehydrogenase NAD-binding domain-containing protein" evidence="1">
    <location>
        <begin position="16"/>
        <end position="109"/>
    </location>
</feature>
<name>A0A0J9UE13_FUSO4</name>
<reference evidence="2" key="1">
    <citation type="submission" date="2007-04" db="EMBL/GenBank/DDBJ databases">
        <authorList>
            <consortium name="The Broad Institute Genome Sequencing Platform"/>
            <person name="Birren B."/>
            <person name="Lander E."/>
            <person name="Galagan J."/>
            <person name="Nusbaum C."/>
            <person name="Devon K."/>
            <person name="Ma L.-J."/>
            <person name="Jaffe D."/>
            <person name="Butler J."/>
            <person name="Alvarez P."/>
            <person name="Gnerre S."/>
            <person name="Grabherr M."/>
            <person name="Kleber M."/>
            <person name="Mauceli E."/>
            <person name="Brockman W."/>
            <person name="MacCallum I.A."/>
            <person name="Young S."/>
            <person name="LaButti K."/>
            <person name="DeCaprio D."/>
            <person name="Crawford M."/>
            <person name="Koehrsen M."/>
            <person name="Engels R."/>
            <person name="Montgomery P."/>
            <person name="Pearson M."/>
            <person name="Howarth C."/>
            <person name="Larson L."/>
            <person name="White J."/>
            <person name="O'Leary S."/>
            <person name="Kodira C."/>
            <person name="Zeng Q."/>
            <person name="Yandava C."/>
            <person name="Alvarado L."/>
            <person name="Kistler C."/>
            <person name="Shim W.-B."/>
            <person name="Kang S."/>
            <person name="Woloshuk C."/>
        </authorList>
    </citation>
    <scope>NUCLEOTIDE SEQUENCE</scope>
    <source>
        <strain evidence="2">4287</strain>
    </source>
</reference>
<organism evidence="2 3">
    <name type="scientific">Fusarium oxysporum f. sp. lycopersici (strain 4287 / CBS 123668 / FGSC 9935 / NRRL 34936)</name>
    <name type="common">Fusarium vascular wilt of tomato</name>
    <dbReference type="NCBI Taxonomy" id="426428"/>
    <lineage>
        <taxon>Eukaryota</taxon>
        <taxon>Fungi</taxon>
        <taxon>Dikarya</taxon>
        <taxon>Ascomycota</taxon>
        <taxon>Pezizomycotina</taxon>
        <taxon>Sordariomycetes</taxon>
        <taxon>Hypocreomycetidae</taxon>
        <taxon>Hypocreales</taxon>
        <taxon>Nectriaceae</taxon>
        <taxon>Fusarium</taxon>
        <taxon>Fusarium oxysporum species complex</taxon>
    </lineage>
</organism>
<evidence type="ECO:0000313" key="2">
    <source>
        <dbReference type="EMBL" id="KNA97623.1"/>
    </source>
</evidence>
<protein>
    <recommendedName>
        <fullName evidence="4">D-isomer specific 2-hydroxyacid dehydrogenase NAD-binding domain-containing protein</fullName>
    </recommendedName>
</protein>
<dbReference type="OrthoDB" id="10301836at2759"/>